<dbReference type="InterPro" id="IPR047879">
    <property type="entry name" value="YjiT"/>
</dbReference>
<dbReference type="NCBIfam" id="NF038336">
    <property type="entry name" value="YjiT_fam"/>
    <property type="match status" value="1"/>
</dbReference>
<dbReference type="Proteomes" id="UP000029447">
    <property type="component" value="Unassembled WGS sequence"/>
</dbReference>
<organism evidence="1 2">
    <name type="scientific">Pectobacterium odoriferum</name>
    <dbReference type="NCBI Taxonomy" id="78398"/>
    <lineage>
        <taxon>Bacteria</taxon>
        <taxon>Pseudomonadati</taxon>
        <taxon>Pseudomonadota</taxon>
        <taxon>Gammaproteobacteria</taxon>
        <taxon>Enterobacterales</taxon>
        <taxon>Pectobacteriaceae</taxon>
        <taxon>Pectobacterium</taxon>
    </lineage>
</organism>
<evidence type="ECO:0000313" key="1">
    <source>
        <dbReference type="EMBL" id="KGA41247.1"/>
    </source>
</evidence>
<comment type="caution">
    <text evidence="1">The sequence shown here is derived from an EMBL/GenBank/DDBJ whole genome shotgun (WGS) entry which is preliminary data.</text>
</comment>
<sequence>MSKSKLVSVFKCTPWLTKFLTRRSLKKADGRPLYEYHADGDEYADLKWLLREIGQPEKLKNDKGYAACFTLFCSEWYRRDYGRDCKWSWDPIHAALNINLSHSELGLVVPKGLESFWERPIRFYESERRNFLGSLFSEGGLPFRLLKETDSRFQSVFSRILNQYEQASSLGYSTSMLVQMMVEKSYLPQVFQEDTSIAFIARMAEQLISLVQLYDLSTHTEPVKELDRVHPKWRDSFPIPLDDDTGTNFLNGLLRTASVENKLRQRKSKIIECSFSWSEQKPDALHTHISLPEEMVFPLLSEPSTTRFELAVCEDGEDVVSLGSAYATLEHMQAKLRLRKSDVRFNRRRPATTLSLVARTGGVIIGIVNIAESEIPVGDVPLVFVREGDEWSLQGVASCSVRSSNVLIILPEGGALSAENAPSDFTCEAFGYPALVVEGRQDILIEGEEIYRIRAGLEQVCLPNLELQGKRLNWTTYPEEVFLGSPRVMQKIGVPTIRYKHFLSGKDIDMCELHDSMGTHFLSIRNENNETLLRRKIGILPADFQVEIKSGEQANEGLIVISTQHNCLYALKDKTLEVCRRRNGSKTEIVLKTEGVPPASVQLQVTPSLKEDSVDIVMPFPSKGCLVFDAEGLPLAKNITMTDLLGSRAFLFGKNGEPTRFTLELRLRSNSEQQAWHEWRYNAGERPLEINLYSLKEHIENLLSLGSGIDQIVDMRISGIGGTGNWQIRRYKYSLEYNPVLQLLRSNSIHNSSGKVSSPVIMLLSEPERKSIPLTSRMSEGVPVGEFELGPIVGKNGPWLVLPKPGEETAFRPCFIRGEPLPETESGTIRSLQKATQLFKPEAEINTISQVLGQMADDPAHSGWQFLNTLYGQFGYLPLATFEVWRALFQHPQALALSLFKFEMSPEYLARIEAEFPVFWEFLPVQEIKNAAAKMQAFMMNKGASVEMQTGFIQKMYQRLGTVFPTYSYEVYEWLSQASLPKSIQPGVMKGIIQGWYQELLREHGESRWPEYGGPRLSRWIQSQADPVIEISSDTHFRYAVAWLPVFAAAVASGKTTYTSVFGNDPGAVFFLRQVRDFDSRWFNALFQYCLLRNITEK</sequence>
<name>A0ABR4VPD6_9GAMM</name>
<accession>A0ABR4VPD6</accession>
<dbReference type="EMBL" id="JQOF01000009">
    <property type="protein sequence ID" value="KGA41247.1"/>
    <property type="molecule type" value="Genomic_DNA"/>
</dbReference>
<protein>
    <submittedName>
        <fullName evidence="1">Uncharacterized protein</fullName>
    </submittedName>
</protein>
<reference evidence="1 2" key="1">
    <citation type="submission" date="2014-08" db="EMBL/GenBank/DDBJ databases">
        <title>Genome sequences of NCPPB Pectobacterium isolates.</title>
        <authorList>
            <person name="Glover R.H."/>
            <person name="Sapp M."/>
            <person name="Elphinstone J."/>
        </authorList>
    </citation>
    <scope>NUCLEOTIDE SEQUENCE [LARGE SCALE GENOMIC DNA]</scope>
    <source>
        <strain evidence="1 2">NCPPB3841</strain>
    </source>
</reference>
<evidence type="ECO:0000313" key="2">
    <source>
        <dbReference type="Proteomes" id="UP000029447"/>
    </source>
</evidence>
<keyword evidence="2" id="KW-1185">Reference proteome</keyword>
<dbReference type="RefSeq" id="WP_044205760.1">
    <property type="nucleotide sequence ID" value="NZ_JQOF01000009.1"/>
</dbReference>
<gene>
    <name evidence="1" type="ORF">KU75_13005</name>
</gene>
<proteinExistence type="predicted"/>